<name>A0AAW0PPM6_9GOBI</name>
<evidence type="ECO:0000256" key="1">
    <source>
        <dbReference type="ARBA" id="ARBA00004141"/>
    </source>
</evidence>
<feature type="transmembrane region" description="Helical" evidence="5">
    <location>
        <begin position="122"/>
        <end position="142"/>
    </location>
</feature>
<sequence length="545" mass="60283">MGVYEKEELGFTVLSVIFLLATPSHECSIPPNTNLSQEWIQAITPAQVEQRSCRRYALDLVVNASRYGLKPGLVNTTGSEVSLQTLPLEECNDGWRYSQQYYNSTVVTEFGMVCADQWKQPLSSLIFFAGGLLGCFVCGQLSDRLGRRPVLLGSLLLQTVFSGGLAFAPSWPVFMAFFFMVGFGQASCYIVAFVLGTELLTGGTRVLFSALGLPFCFVFGSMLSPYIAYVLPNWRHLSSAMVASTIACLPFWWMIPESPRWLLSQGHKEDAEKIILSIALENQVEAPANIFCQDKLDKNFSAEKSVNSASFFDLLRTRNVRHITALLWICWLCVHLSYYGLSFITSGLYGNPFLNYFLASAIELPAYLFSWLAAARCPRRVAFVMFGVLGSVSLLLIVFTTNTYPKITLSLVLLGKFGVLAGLSSMYIHTGELFPTIIRNTAMSSCAMLGRVGASLSPYIQHLDVVSPSLPWLVVASLSLLSVLLLFFLPETFKEPLPDAIEQMAKPHSFSLIFRCCSSSKENTDRKLVSVSTVSPVPEVLSTRL</sequence>
<dbReference type="AlphaFoldDB" id="A0AAW0PPM6"/>
<feature type="transmembrane region" description="Helical" evidence="5">
    <location>
        <begin position="207"/>
        <end position="231"/>
    </location>
</feature>
<dbReference type="SUPFAM" id="SSF103473">
    <property type="entry name" value="MFS general substrate transporter"/>
    <property type="match status" value="1"/>
</dbReference>
<dbReference type="Gene3D" id="1.20.1250.20">
    <property type="entry name" value="MFS general substrate transporter like domains"/>
    <property type="match status" value="1"/>
</dbReference>
<feature type="transmembrane region" description="Helical" evidence="5">
    <location>
        <begin position="237"/>
        <end position="255"/>
    </location>
</feature>
<feature type="transmembrane region" description="Helical" evidence="5">
    <location>
        <begin position="323"/>
        <end position="341"/>
    </location>
</feature>
<dbReference type="PANTHER" id="PTHR24064">
    <property type="entry name" value="SOLUTE CARRIER FAMILY 22 MEMBER"/>
    <property type="match status" value="1"/>
</dbReference>
<evidence type="ECO:0000256" key="2">
    <source>
        <dbReference type="ARBA" id="ARBA00022692"/>
    </source>
</evidence>
<proteinExistence type="predicted"/>
<evidence type="ECO:0000256" key="3">
    <source>
        <dbReference type="ARBA" id="ARBA00022989"/>
    </source>
</evidence>
<dbReference type="InterPro" id="IPR036259">
    <property type="entry name" value="MFS_trans_sf"/>
</dbReference>
<feature type="transmembrane region" description="Helical" evidence="5">
    <location>
        <begin position="149"/>
        <end position="168"/>
    </location>
</feature>
<feature type="transmembrane region" description="Helical" evidence="5">
    <location>
        <begin position="353"/>
        <end position="374"/>
    </location>
</feature>
<dbReference type="PROSITE" id="PS50850">
    <property type="entry name" value="MFS"/>
    <property type="match status" value="1"/>
</dbReference>
<organism evidence="7 8">
    <name type="scientific">Mugilogobius chulae</name>
    <name type="common">yellowstripe goby</name>
    <dbReference type="NCBI Taxonomy" id="88201"/>
    <lineage>
        <taxon>Eukaryota</taxon>
        <taxon>Metazoa</taxon>
        <taxon>Chordata</taxon>
        <taxon>Craniata</taxon>
        <taxon>Vertebrata</taxon>
        <taxon>Euteleostomi</taxon>
        <taxon>Actinopterygii</taxon>
        <taxon>Neopterygii</taxon>
        <taxon>Teleostei</taxon>
        <taxon>Neoteleostei</taxon>
        <taxon>Acanthomorphata</taxon>
        <taxon>Gobiaria</taxon>
        <taxon>Gobiiformes</taxon>
        <taxon>Gobioidei</taxon>
        <taxon>Gobiidae</taxon>
        <taxon>Gobionellinae</taxon>
        <taxon>Mugilogobius</taxon>
    </lineage>
</organism>
<comment type="subcellular location">
    <subcellularLocation>
        <location evidence="1">Membrane</location>
        <topology evidence="1">Multi-pass membrane protein</topology>
    </subcellularLocation>
</comment>
<feature type="domain" description="Major facilitator superfamily (MFS) profile" evidence="6">
    <location>
        <begin position="56"/>
        <end position="494"/>
    </location>
</feature>
<dbReference type="Proteomes" id="UP001460270">
    <property type="component" value="Unassembled WGS sequence"/>
</dbReference>
<evidence type="ECO:0000256" key="5">
    <source>
        <dbReference type="SAM" id="Phobius"/>
    </source>
</evidence>
<dbReference type="EMBL" id="JBBPFD010000004">
    <property type="protein sequence ID" value="KAK7929548.1"/>
    <property type="molecule type" value="Genomic_DNA"/>
</dbReference>
<protein>
    <recommendedName>
        <fullName evidence="6">Major facilitator superfamily (MFS) profile domain-containing protein</fullName>
    </recommendedName>
</protein>
<gene>
    <name evidence="7" type="ORF">WMY93_005943</name>
</gene>
<dbReference type="GO" id="GO:0016020">
    <property type="term" value="C:membrane"/>
    <property type="evidence" value="ECO:0007669"/>
    <property type="project" value="UniProtKB-SubCell"/>
</dbReference>
<keyword evidence="8" id="KW-1185">Reference proteome</keyword>
<dbReference type="Pfam" id="PF00083">
    <property type="entry name" value="Sugar_tr"/>
    <property type="match status" value="1"/>
</dbReference>
<evidence type="ECO:0000259" key="6">
    <source>
        <dbReference type="PROSITE" id="PS50850"/>
    </source>
</evidence>
<keyword evidence="2 5" id="KW-0812">Transmembrane</keyword>
<feature type="transmembrane region" description="Helical" evidence="5">
    <location>
        <begin position="381"/>
        <end position="401"/>
    </location>
</feature>
<evidence type="ECO:0000313" key="7">
    <source>
        <dbReference type="EMBL" id="KAK7929548.1"/>
    </source>
</evidence>
<keyword evidence="4 5" id="KW-0472">Membrane</keyword>
<dbReference type="GO" id="GO:0022857">
    <property type="term" value="F:transmembrane transporter activity"/>
    <property type="evidence" value="ECO:0007669"/>
    <property type="project" value="InterPro"/>
</dbReference>
<feature type="transmembrane region" description="Helical" evidence="5">
    <location>
        <begin position="174"/>
        <end position="195"/>
    </location>
</feature>
<reference evidence="8" key="1">
    <citation type="submission" date="2024-04" db="EMBL/GenBank/DDBJ databases">
        <title>Salinicola lusitanus LLJ914,a marine bacterium isolated from the Okinawa Trough.</title>
        <authorList>
            <person name="Li J."/>
        </authorList>
    </citation>
    <scope>NUCLEOTIDE SEQUENCE [LARGE SCALE GENOMIC DNA]</scope>
</reference>
<feature type="transmembrane region" description="Helical" evidence="5">
    <location>
        <begin position="472"/>
        <end position="489"/>
    </location>
</feature>
<dbReference type="InterPro" id="IPR020846">
    <property type="entry name" value="MFS_dom"/>
</dbReference>
<evidence type="ECO:0000256" key="4">
    <source>
        <dbReference type="ARBA" id="ARBA00023136"/>
    </source>
</evidence>
<dbReference type="InterPro" id="IPR005828">
    <property type="entry name" value="MFS_sugar_transport-like"/>
</dbReference>
<evidence type="ECO:0000313" key="8">
    <source>
        <dbReference type="Proteomes" id="UP001460270"/>
    </source>
</evidence>
<comment type="caution">
    <text evidence="7">The sequence shown here is derived from an EMBL/GenBank/DDBJ whole genome shotgun (WGS) entry which is preliminary data.</text>
</comment>
<accession>A0AAW0PPM6</accession>
<keyword evidence="3 5" id="KW-1133">Transmembrane helix</keyword>